<dbReference type="HOGENOM" id="CLU_151768_0_0_5"/>
<organism evidence="1">
    <name type="scientific">Rhodopseudomonas palustris (strain BisA53)</name>
    <dbReference type="NCBI Taxonomy" id="316055"/>
    <lineage>
        <taxon>Bacteria</taxon>
        <taxon>Pseudomonadati</taxon>
        <taxon>Pseudomonadota</taxon>
        <taxon>Alphaproteobacteria</taxon>
        <taxon>Hyphomicrobiales</taxon>
        <taxon>Nitrobacteraceae</taxon>
        <taxon>Rhodopseudomonas</taxon>
    </lineage>
</organism>
<reference evidence="1" key="1">
    <citation type="submission" date="2006-09" db="EMBL/GenBank/DDBJ databases">
        <title>Complete sequence of Rhodopseudomonas palustris BisA53.</title>
        <authorList>
            <consortium name="US DOE Joint Genome Institute"/>
            <person name="Copeland A."/>
            <person name="Lucas S."/>
            <person name="Lapidus A."/>
            <person name="Barry K."/>
            <person name="Detter J.C."/>
            <person name="Glavina del Rio T."/>
            <person name="Hammon N."/>
            <person name="Israni S."/>
            <person name="Dalin E."/>
            <person name="Tice H."/>
            <person name="Pitluck S."/>
            <person name="Chain P."/>
            <person name="Malfatti S."/>
            <person name="Shin M."/>
            <person name="Vergez L."/>
            <person name="Schmutz J."/>
            <person name="Larimer F."/>
            <person name="Land M."/>
            <person name="Hauser L."/>
            <person name="Pelletier D.A."/>
            <person name="Kyrpides N."/>
            <person name="Kim E."/>
            <person name="Harwood C.S."/>
            <person name="Oda Y."/>
            <person name="Richardson P."/>
        </authorList>
    </citation>
    <scope>NUCLEOTIDE SEQUENCE [LARGE SCALE GENOMIC DNA]</scope>
    <source>
        <strain evidence="1">BisA53</strain>
    </source>
</reference>
<gene>
    <name evidence="1" type="ordered locus">RPE_2306</name>
</gene>
<dbReference type="KEGG" id="rpe:RPE_2306"/>
<dbReference type="EMBL" id="CP000463">
    <property type="protein sequence ID" value="ABJ06247.1"/>
    <property type="molecule type" value="Genomic_DNA"/>
</dbReference>
<dbReference type="OrthoDB" id="8255563at2"/>
<evidence type="ECO:0000313" key="1">
    <source>
        <dbReference type="EMBL" id="ABJ06247.1"/>
    </source>
</evidence>
<sequence length="136" mass="14240">MIDRPHSRLFSLRIAALGVVLAAALGGCAGIGDSAVAVAFADPAKYDLYDCQQLETERKSLAKQIADVDRLIAKAETGAGGAVVAEVAYRNSHLTLKASARLADDAWVRNKCDRPVQPALPPVGARAPLRSGGAVY</sequence>
<proteinExistence type="predicted"/>
<accession>Q07P87</accession>
<evidence type="ECO:0008006" key="2">
    <source>
        <dbReference type="Google" id="ProtNLM"/>
    </source>
</evidence>
<protein>
    <recommendedName>
        <fullName evidence="2">Twin-arginine translocation pathway signal</fullName>
    </recommendedName>
</protein>
<name>Q07P87_RHOP5</name>
<dbReference type="eggNOG" id="ENOG5030WQY">
    <property type="taxonomic scope" value="Bacteria"/>
</dbReference>
<dbReference type="PROSITE" id="PS51257">
    <property type="entry name" value="PROKAR_LIPOPROTEIN"/>
    <property type="match status" value="1"/>
</dbReference>
<dbReference type="AlphaFoldDB" id="Q07P87"/>